<dbReference type="AlphaFoldDB" id="Q8RJJ8"/>
<dbReference type="CDD" id="cd00571">
    <property type="entry name" value="UreE"/>
    <property type="match status" value="1"/>
</dbReference>
<dbReference type="GO" id="GO:0065003">
    <property type="term" value="P:protein-containing complex assembly"/>
    <property type="evidence" value="ECO:0007669"/>
    <property type="project" value="InterPro"/>
</dbReference>
<comment type="function">
    <text evidence="5">Involved in urease metallocenter assembly. Binds nickel. Probably functions as a nickel donor during metallocenter assembly.</text>
</comment>
<keyword evidence="2 5" id="KW-0963">Cytoplasm</keyword>
<dbReference type="GO" id="GO:0019627">
    <property type="term" value="P:urea metabolic process"/>
    <property type="evidence" value="ECO:0007669"/>
    <property type="project" value="InterPro"/>
</dbReference>
<feature type="region of interest" description="Disordered" evidence="6">
    <location>
        <begin position="136"/>
        <end position="168"/>
    </location>
</feature>
<evidence type="ECO:0000256" key="3">
    <source>
        <dbReference type="ARBA" id="ARBA00022596"/>
    </source>
</evidence>
<dbReference type="Gene3D" id="2.60.260.20">
    <property type="entry name" value="Urease metallochaperone UreE, N-terminal domain"/>
    <property type="match status" value="1"/>
</dbReference>
<sequence>MLCFERRSATAISPADLEMAFTFEQRERSRLRFPLPDGREAAFLIERGAPLVEGERLGTAEGLVLAIQAKPELLMEVRTSDPLTLVRAAYHLGNRHVRLEIGAHWLRLPPDYVLRDMLMRLGVEVFEVTAPYQPESGAYGGGHHHSHSHHEGDEFHSKPRLHHFGGSQ</sequence>
<evidence type="ECO:0000256" key="6">
    <source>
        <dbReference type="SAM" id="MobiDB-lite"/>
    </source>
</evidence>
<reference evidence="8" key="1">
    <citation type="journal article" date="2004" name="Appl. Environ. Microbiol.">
        <title>Urease-encoding genes in ammonia-oxidizing bacteria.</title>
        <authorList>
            <person name="Koper T.E."/>
            <person name="El-Sheikh A.F."/>
            <person name="Norton J.M."/>
            <person name="Klotz M.G."/>
        </authorList>
    </citation>
    <scope>NUCLEOTIDE SEQUENCE</scope>
    <source>
        <strain evidence="8">C-107</strain>
    </source>
</reference>
<feature type="compositionally biased region" description="Basic residues" evidence="6">
    <location>
        <begin position="158"/>
        <end position="168"/>
    </location>
</feature>
<dbReference type="Pfam" id="PF02814">
    <property type="entry name" value="UreE_N"/>
    <property type="match status" value="1"/>
</dbReference>
<dbReference type="GO" id="GO:0051082">
    <property type="term" value="F:unfolded protein binding"/>
    <property type="evidence" value="ECO:0007669"/>
    <property type="project" value="UniProtKB-UniRule"/>
</dbReference>
<evidence type="ECO:0000256" key="1">
    <source>
        <dbReference type="ARBA" id="ARBA00004496"/>
    </source>
</evidence>
<name>Q8RJJ8_9GAMM</name>
<dbReference type="HAMAP" id="MF_00822">
    <property type="entry name" value="UreE"/>
    <property type="match status" value="1"/>
</dbReference>
<organism evidence="8">
    <name type="scientific">Nitrosococcus oceani</name>
    <dbReference type="NCBI Taxonomy" id="1229"/>
    <lineage>
        <taxon>Bacteria</taxon>
        <taxon>Pseudomonadati</taxon>
        <taxon>Pseudomonadota</taxon>
        <taxon>Gammaproteobacteria</taxon>
        <taxon>Chromatiales</taxon>
        <taxon>Chromatiaceae</taxon>
        <taxon>Nitrosococcus</taxon>
    </lineage>
</organism>
<dbReference type="GO" id="GO:0005737">
    <property type="term" value="C:cytoplasm"/>
    <property type="evidence" value="ECO:0007669"/>
    <property type="project" value="UniProtKB-SubCell"/>
</dbReference>
<dbReference type="SUPFAM" id="SSF69287">
    <property type="entry name" value="Urease metallochaperone UreE, N-terminal domain"/>
    <property type="match status" value="1"/>
</dbReference>
<evidence type="ECO:0000256" key="4">
    <source>
        <dbReference type="ARBA" id="ARBA00023186"/>
    </source>
</evidence>
<keyword evidence="4 5" id="KW-0143">Chaperone</keyword>
<evidence type="ECO:0000256" key="2">
    <source>
        <dbReference type="ARBA" id="ARBA00022490"/>
    </source>
</evidence>
<gene>
    <name evidence="5 8" type="primary">ureE</name>
</gene>
<dbReference type="SUPFAM" id="SSF69737">
    <property type="entry name" value="Urease metallochaperone UreE, C-terminal domain"/>
    <property type="match status" value="1"/>
</dbReference>
<dbReference type="Pfam" id="PF05194">
    <property type="entry name" value="UreE_C"/>
    <property type="match status" value="1"/>
</dbReference>
<feature type="domain" description="UreE urease accessory N-terminal" evidence="7">
    <location>
        <begin position="1"/>
        <end position="65"/>
    </location>
</feature>
<evidence type="ECO:0000256" key="5">
    <source>
        <dbReference type="HAMAP-Rule" id="MF_00822"/>
    </source>
</evidence>
<protein>
    <recommendedName>
        <fullName evidence="5">Urease accessory protein UreE</fullName>
    </recommendedName>
</protein>
<dbReference type="GO" id="GO:0006457">
    <property type="term" value="P:protein folding"/>
    <property type="evidence" value="ECO:0007669"/>
    <property type="project" value="InterPro"/>
</dbReference>
<keyword evidence="3 5" id="KW-0533">Nickel</keyword>
<accession>Q8RJJ8</accession>
<comment type="similarity">
    <text evidence="5">Belongs to the UreE family.</text>
</comment>
<dbReference type="GO" id="GO:0016151">
    <property type="term" value="F:nickel cation binding"/>
    <property type="evidence" value="ECO:0007669"/>
    <property type="project" value="UniProtKB-UniRule"/>
</dbReference>
<dbReference type="PIRSF" id="PIRSF036402">
    <property type="entry name" value="Ureas_acces_UreE"/>
    <property type="match status" value="1"/>
</dbReference>
<dbReference type="NCBIfam" id="NF009751">
    <property type="entry name" value="PRK13261.1-1"/>
    <property type="match status" value="1"/>
</dbReference>
<dbReference type="InterPro" id="IPR036118">
    <property type="entry name" value="UreE_N_sf"/>
</dbReference>
<evidence type="ECO:0000313" key="8">
    <source>
        <dbReference type="EMBL" id="AAL86692.1"/>
    </source>
</evidence>
<dbReference type="SMART" id="SM00988">
    <property type="entry name" value="UreE_N"/>
    <property type="match status" value="1"/>
</dbReference>
<proteinExistence type="inferred from homology"/>
<dbReference type="InterPro" id="IPR012406">
    <property type="entry name" value="UreE"/>
</dbReference>
<dbReference type="Gene3D" id="3.30.70.790">
    <property type="entry name" value="UreE, C-terminal domain"/>
    <property type="match status" value="1"/>
</dbReference>
<comment type="subcellular location">
    <subcellularLocation>
        <location evidence="1 5">Cytoplasm</location>
    </subcellularLocation>
</comment>
<dbReference type="EMBL" id="AF417006">
    <property type="protein sequence ID" value="AAL86692.1"/>
    <property type="molecule type" value="Genomic_DNA"/>
</dbReference>
<dbReference type="InterPro" id="IPR004029">
    <property type="entry name" value="UreE_N"/>
</dbReference>
<evidence type="ECO:0000259" key="7">
    <source>
        <dbReference type="SMART" id="SM00988"/>
    </source>
</evidence>
<dbReference type="InterPro" id="IPR007864">
    <property type="entry name" value="UreE_C_dom"/>
</dbReference>